<feature type="domain" description="Tyrosine-protein phosphatase" evidence="10">
    <location>
        <begin position="277"/>
        <end position="417"/>
    </location>
</feature>
<name>C5LIX0_PERM5</name>
<protein>
    <submittedName>
        <fullName evidence="12">Uncharacterized protein</fullName>
    </submittedName>
</protein>
<keyword evidence="6" id="KW-0594">Phospholipid biosynthesis</keyword>
<evidence type="ECO:0000256" key="9">
    <source>
        <dbReference type="SAM" id="SignalP"/>
    </source>
</evidence>
<feature type="chain" id="PRO_5002953105" evidence="9">
    <location>
        <begin position="28"/>
        <end position="420"/>
    </location>
</feature>
<evidence type="ECO:0000256" key="5">
    <source>
        <dbReference type="ARBA" id="ARBA00023098"/>
    </source>
</evidence>
<sequence>MLNAGEQECIIPLVLACIWLAFKVTDSSEKYSLRMRDLIRCHNRWASAVRRVKMRKGEVGQVGGVTAVNPPEEEIIEKICVMEGVLLRISKCQFDNDWDRPGRALGTILASAIPVGVSPEVRKSVISKSYQLANSSYLSPKIVTQRSGELIGVACALLSFRLHGVTPVHQMDVVGGMYSTWYEPFLAEPCRAEEVEEVAREVVLAFRLNEKTAEITAANVATPPSSSFVEQRSVPQIANSSPLWLMKMVSELLFWPTFAWNYFLYVRSADDWYSDIADLPTGGKLLLGPAPVFASMREALVEKAGVTVFVSTLNREFGNSSVESRSFPMIDFVSPELHTVEAAVDYIDEQLEAGKCVYVHCKAGKGRSGTIVICWLMQHFRMSPEDAQEYLMKARPQVLKVLYKREVVREYYKKHVAVNK</sequence>
<keyword evidence="13" id="KW-1185">Reference proteome</keyword>
<evidence type="ECO:0000256" key="2">
    <source>
        <dbReference type="ARBA" id="ARBA00022516"/>
    </source>
</evidence>
<proteinExistence type="predicted"/>
<evidence type="ECO:0000313" key="13">
    <source>
        <dbReference type="Proteomes" id="UP000007800"/>
    </source>
</evidence>
<evidence type="ECO:0000313" key="12">
    <source>
        <dbReference type="EMBL" id="EER03305.1"/>
    </source>
</evidence>
<dbReference type="InterPro" id="IPR029021">
    <property type="entry name" value="Prot-tyrosine_phosphatase-like"/>
</dbReference>
<keyword evidence="2" id="KW-0444">Lipid biosynthesis</keyword>
<keyword evidence="7" id="KW-1208">Phospholipid metabolism</keyword>
<dbReference type="PANTHER" id="PTHR46274">
    <property type="entry name" value="PHOSPHATIDYLINOSITOL PHOSPHATASE"/>
    <property type="match status" value="1"/>
</dbReference>
<keyword evidence="3" id="KW-0378">Hydrolase</keyword>
<evidence type="ECO:0000256" key="8">
    <source>
        <dbReference type="ARBA" id="ARBA00025707"/>
    </source>
</evidence>
<evidence type="ECO:0000256" key="7">
    <source>
        <dbReference type="ARBA" id="ARBA00023264"/>
    </source>
</evidence>
<dbReference type="SMART" id="SM00195">
    <property type="entry name" value="DSPc"/>
    <property type="match status" value="1"/>
</dbReference>
<dbReference type="Gene3D" id="3.90.190.10">
    <property type="entry name" value="Protein tyrosine phosphatase superfamily"/>
    <property type="match status" value="1"/>
</dbReference>
<dbReference type="GeneID" id="9047316"/>
<dbReference type="InterPro" id="IPR000340">
    <property type="entry name" value="Dual-sp_phosphatase_cat-dom"/>
</dbReference>
<dbReference type="EMBL" id="GG682245">
    <property type="protein sequence ID" value="EER03305.1"/>
    <property type="molecule type" value="Genomic_DNA"/>
</dbReference>
<evidence type="ECO:0000256" key="4">
    <source>
        <dbReference type="ARBA" id="ARBA00022912"/>
    </source>
</evidence>
<feature type="signal peptide" evidence="9">
    <location>
        <begin position="1"/>
        <end position="27"/>
    </location>
</feature>
<dbReference type="InterPro" id="IPR020422">
    <property type="entry name" value="TYR_PHOSPHATASE_DUAL_dom"/>
</dbReference>
<accession>C5LIX0</accession>
<feature type="domain" description="Tyrosine specific protein phosphatases" evidence="11">
    <location>
        <begin position="338"/>
        <end position="406"/>
    </location>
</feature>
<dbReference type="PANTHER" id="PTHR46274:SF6">
    <property type="entry name" value="TYR_PHOSPHATASE_2 DOMAIN-CONTAINING PROTEIN"/>
    <property type="match status" value="1"/>
</dbReference>
<dbReference type="PROSITE" id="PS00383">
    <property type="entry name" value="TYR_PHOSPHATASE_1"/>
    <property type="match status" value="1"/>
</dbReference>
<dbReference type="Proteomes" id="UP000007800">
    <property type="component" value="Unassembled WGS sequence"/>
</dbReference>
<evidence type="ECO:0000259" key="10">
    <source>
        <dbReference type="PROSITE" id="PS50054"/>
    </source>
</evidence>
<dbReference type="InterPro" id="IPR000387">
    <property type="entry name" value="Tyr_Pase_dom"/>
</dbReference>
<dbReference type="RefSeq" id="XP_002771489.1">
    <property type="nucleotide sequence ID" value="XM_002771443.1"/>
</dbReference>
<organism evidence="13">
    <name type="scientific">Perkinsus marinus (strain ATCC 50983 / TXsc)</name>
    <dbReference type="NCBI Taxonomy" id="423536"/>
    <lineage>
        <taxon>Eukaryota</taxon>
        <taxon>Sar</taxon>
        <taxon>Alveolata</taxon>
        <taxon>Perkinsozoa</taxon>
        <taxon>Perkinsea</taxon>
        <taxon>Perkinsida</taxon>
        <taxon>Perkinsidae</taxon>
        <taxon>Perkinsus</taxon>
    </lineage>
</organism>
<evidence type="ECO:0000256" key="3">
    <source>
        <dbReference type="ARBA" id="ARBA00022801"/>
    </source>
</evidence>
<reference evidence="12 13" key="1">
    <citation type="submission" date="2008-07" db="EMBL/GenBank/DDBJ databases">
        <authorList>
            <person name="El-Sayed N."/>
            <person name="Caler E."/>
            <person name="Inman J."/>
            <person name="Amedeo P."/>
            <person name="Hass B."/>
            <person name="Wortman J."/>
        </authorList>
    </citation>
    <scope>NUCLEOTIDE SEQUENCE [LARGE SCALE GENOMIC DNA]</scope>
    <source>
        <strain evidence="13">ATCC 50983 / TXsc</strain>
    </source>
</reference>
<dbReference type="Pfam" id="PF00782">
    <property type="entry name" value="DSPc"/>
    <property type="match status" value="1"/>
</dbReference>
<evidence type="ECO:0000259" key="11">
    <source>
        <dbReference type="PROSITE" id="PS50056"/>
    </source>
</evidence>
<dbReference type="InterPro" id="IPR016130">
    <property type="entry name" value="Tyr_Pase_AS"/>
</dbReference>
<comment type="pathway">
    <text evidence="8">Phospholipid metabolism.</text>
</comment>
<evidence type="ECO:0000256" key="1">
    <source>
        <dbReference type="ARBA" id="ARBA00005189"/>
    </source>
</evidence>
<dbReference type="AlphaFoldDB" id="C5LIX0"/>
<dbReference type="InParanoid" id="C5LIX0"/>
<dbReference type="OrthoDB" id="10252009at2759"/>
<dbReference type="CDD" id="cd14524">
    <property type="entry name" value="PTPMT1"/>
    <property type="match status" value="1"/>
</dbReference>
<comment type="pathway">
    <text evidence="1">Lipid metabolism.</text>
</comment>
<keyword evidence="9" id="KW-0732">Signal</keyword>
<dbReference type="SUPFAM" id="SSF52799">
    <property type="entry name" value="(Phosphotyrosine protein) phosphatases II"/>
    <property type="match status" value="1"/>
</dbReference>
<dbReference type="InterPro" id="IPR044596">
    <property type="entry name" value="PTPMT1-like"/>
</dbReference>
<dbReference type="PROSITE" id="PS50054">
    <property type="entry name" value="TYR_PHOSPHATASE_DUAL"/>
    <property type="match status" value="1"/>
</dbReference>
<dbReference type="PROSITE" id="PS50056">
    <property type="entry name" value="TYR_PHOSPHATASE_2"/>
    <property type="match status" value="1"/>
</dbReference>
<gene>
    <name evidence="12" type="ORF">Pmar_PMAR000542</name>
</gene>
<evidence type="ECO:0000256" key="6">
    <source>
        <dbReference type="ARBA" id="ARBA00023209"/>
    </source>
</evidence>
<keyword evidence="5" id="KW-0443">Lipid metabolism</keyword>
<dbReference type="GO" id="GO:0004721">
    <property type="term" value="F:phosphoprotein phosphatase activity"/>
    <property type="evidence" value="ECO:0007669"/>
    <property type="project" value="UniProtKB-KW"/>
</dbReference>
<keyword evidence="4" id="KW-0904">Protein phosphatase</keyword>
<dbReference type="GO" id="GO:0008654">
    <property type="term" value="P:phospholipid biosynthetic process"/>
    <property type="evidence" value="ECO:0007669"/>
    <property type="project" value="UniProtKB-KW"/>
</dbReference>